<dbReference type="EMBL" id="LCPW01000021">
    <property type="protein sequence ID" value="KKW05399.1"/>
    <property type="molecule type" value="Genomic_DNA"/>
</dbReference>
<name>A0A0G1YG66_9BACT</name>
<sequence length="72" mass="7988">MHEEHEHDHSQPTHSANCDSCPYVAQTHAHEDEEAVGILSQDLAAHNQTAHQLETDPMAIHDAVRGKMKKLG</sequence>
<feature type="compositionally biased region" description="Basic and acidic residues" evidence="1">
    <location>
        <begin position="1"/>
        <end position="11"/>
    </location>
</feature>
<accession>A0A0G1YG66</accession>
<comment type="caution">
    <text evidence="2">The sequence shown here is derived from an EMBL/GenBank/DDBJ whole genome shotgun (WGS) entry which is preliminary data.</text>
</comment>
<evidence type="ECO:0000256" key="1">
    <source>
        <dbReference type="SAM" id="MobiDB-lite"/>
    </source>
</evidence>
<evidence type="ECO:0000313" key="2">
    <source>
        <dbReference type="EMBL" id="KKW05399.1"/>
    </source>
</evidence>
<protein>
    <submittedName>
        <fullName evidence="2">Uncharacterized protein</fullName>
    </submittedName>
</protein>
<gene>
    <name evidence="2" type="ORF">UY40_C0021G0008</name>
</gene>
<feature type="region of interest" description="Disordered" evidence="1">
    <location>
        <begin position="1"/>
        <end position="20"/>
    </location>
</feature>
<dbReference type="AlphaFoldDB" id="A0A0G1YG66"/>
<organism evidence="2 3">
    <name type="scientific">candidate division CPR1 bacterium GW2011_GWC1_49_13</name>
    <dbReference type="NCBI Taxonomy" id="1618342"/>
    <lineage>
        <taxon>Bacteria</taxon>
        <taxon>candidate division CPR1</taxon>
    </lineage>
</organism>
<reference evidence="2 3" key="1">
    <citation type="journal article" date="2015" name="Nature">
        <title>rRNA introns, odd ribosomes, and small enigmatic genomes across a large radiation of phyla.</title>
        <authorList>
            <person name="Brown C.T."/>
            <person name="Hug L.A."/>
            <person name="Thomas B.C."/>
            <person name="Sharon I."/>
            <person name="Castelle C.J."/>
            <person name="Singh A."/>
            <person name="Wilkins M.J."/>
            <person name="Williams K.H."/>
            <person name="Banfield J.F."/>
        </authorList>
    </citation>
    <scope>NUCLEOTIDE SEQUENCE [LARGE SCALE GENOMIC DNA]</scope>
</reference>
<evidence type="ECO:0000313" key="3">
    <source>
        <dbReference type="Proteomes" id="UP000034119"/>
    </source>
</evidence>
<proteinExistence type="predicted"/>
<dbReference type="STRING" id="1618342.UY40_C0021G0008"/>
<dbReference type="Proteomes" id="UP000034119">
    <property type="component" value="Unassembled WGS sequence"/>
</dbReference>